<name>A0A0A8YQX0_ARUDO</name>
<accession>A0A0A8YQX0</accession>
<evidence type="ECO:0000313" key="1">
    <source>
        <dbReference type="EMBL" id="JAD24772.1"/>
    </source>
</evidence>
<reference evidence="1" key="1">
    <citation type="submission" date="2014-09" db="EMBL/GenBank/DDBJ databases">
        <authorList>
            <person name="Magalhaes I.L.F."/>
            <person name="Oliveira U."/>
            <person name="Santos F.R."/>
            <person name="Vidigal T.H.D.A."/>
            <person name="Brescovit A.D."/>
            <person name="Santos A.J."/>
        </authorList>
    </citation>
    <scope>NUCLEOTIDE SEQUENCE</scope>
    <source>
        <tissue evidence="1">Shoot tissue taken approximately 20 cm above the soil surface</tissue>
    </source>
</reference>
<reference evidence="1" key="2">
    <citation type="journal article" date="2015" name="Data Brief">
        <title>Shoot transcriptome of the giant reed, Arundo donax.</title>
        <authorList>
            <person name="Barrero R.A."/>
            <person name="Guerrero F.D."/>
            <person name="Moolhuijzen P."/>
            <person name="Goolsby J.A."/>
            <person name="Tidwell J."/>
            <person name="Bellgard S.E."/>
            <person name="Bellgard M.I."/>
        </authorList>
    </citation>
    <scope>NUCLEOTIDE SEQUENCE</scope>
    <source>
        <tissue evidence="1">Shoot tissue taken approximately 20 cm above the soil surface</tissue>
    </source>
</reference>
<organism evidence="1">
    <name type="scientific">Arundo donax</name>
    <name type="common">Giant reed</name>
    <name type="synonym">Donax arundinaceus</name>
    <dbReference type="NCBI Taxonomy" id="35708"/>
    <lineage>
        <taxon>Eukaryota</taxon>
        <taxon>Viridiplantae</taxon>
        <taxon>Streptophyta</taxon>
        <taxon>Embryophyta</taxon>
        <taxon>Tracheophyta</taxon>
        <taxon>Spermatophyta</taxon>
        <taxon>Magnoliopsida</taxon>
        <taxon>Liliopsida</taxon>
        <taxon>Poales</taxon>
        <taxon>Poaceae</taxon>
        <taxon>PACMAD clade</taxon>
        <taxon>Arundinoideae</taxon>
        <taxon>Arundineae</taxon>
        <taxon>Arundo</taxon>
    </lineage>
</organism>
<protein>
    <submittedName>
        <fullName evidence="1">Uncharacterized protein</fullName>
    </submittedName>
</protein>
<dbReference type="EMBL" id="GBRH01273123">
    <property type="protein sequence ID" value="JAD24772.1"/>
    <property type="molecule type" value="Transcribed_RNA"/>
</dbReference>
<dbReference type="AlphaFoldDB" id="A0A0A8YQX0"/>
<sequence>MAAPSSGSISATPFHALMAAAADAVDCPSGPVR</sequence>
<proteinExistence type="predicted"/>